<keyword evidence="2" id="KW-0119">Carbohydrate metabolism</keyword>
<evidence type="ECO:0000259" key="9">
    <source>
        <dbReference type="Pfam" id="PF02782"/>
    </source>
</evidence>
<reference evidence="10" key="1">
    <citation type="submission" date="2020-11" db="EMBL/GenBank/DDBJ databases">
        <title>Sequencing the genomes of 1000 actinobacteria strains.</title>
        <authorList>
            <person name="Klenk H.-P."/>
        </authorList>
    </citation>
    <scope>NUCLEOTIDE SEQUENCE</scope>
    <source>
        <strain evidence="10">DSM 43175</strain>
    </source>
</reference>
<evidence type="ECO:0000259" key="8">
    <source>
        <dbReference type="Pfam" id="PF00370"/>
    </source>
</evidence>
<dbReference type="RefSeq" id="WP_197013121.1">
    <property type="nucleotide sequence ID" value="NZ_BAABES010000011.1"/>
</dbReference>
<accession>A0A931GKC0</accession>
<dbReference type="Pfam" id="PF02782">
    <property type="entry name" value="FGGY_C"/>
    <property type="match status" value="1"/>
</dbReference>
<evidence type="ECO:0000313" key="11">
    <source>
        <dbReference type="Proteomes" id="UP000614047"/>
    </source>
</evidence>
<sequence>MTTTPTFAAVDLGASSGRVMTARIGAGTLDLTEVHRFPNRPVRANGTLYWDLLGLYGNVLDGLRAAPPELVSVGIDSWAVDYGLLDGNGTLLGNPVHYRDTRTDGVMERVRAEVGDDLLYQVSGLQFLPFNTVYQLVAARADLERAETLLLIPDLLAFWLTGQVGAERTNASTTGLLDVREGVWSGTLIERLGLPGRLLPGLREPGEVIGRPRPEVAEETGVAAGLAVTAVASHDTASAVAAVPATTGRFGYISCGTWSLVGVELPAPVLGEESRKANFTNEGGVDGTVRYLRNVMGLWLLQESMRAWGSPDLPALLAEAERVPALRSLVDPDDPEFLPPGDMPSRIAAHCVRRGFPEPRTRAEVVRCVLDSLALAHRRTLREAVRLSGREVEVVHLVGGGSRNDLLCRLTADACGLPVVAGPVEATALGNVLVQARAHGVVGDLAEMRDLVARTQTLRRYEPGGDAAAWAEAADRLR</sequence>
<dbReference type="InterPro" id="IPR043129">
    <property type="entry name" value="ATPase_NBD"/>
</dbReference>
<dbReference type="InterPro" id="IPR018485">
    <property type="entry name" value="FGGY_C"/>
</dbReference>
<comment type="caution">
    <text evidence="10">The sequence shown here is derived from an EMBL/GenBank/DDBJ whole genome shotgun (WGS) entry which is preliminary data.</text>
</comment>
<dbReference type="PIRSF" id="PIRSF000538">
    <property type="entry name" value="GlpK"/>
    <property type="match status" value="1"/>
</dbReference>
<dbReference type="Gene3D" id="3.30.420.40">
    <property type="match status" value="2"/>
</dbReference>
<comment type="similarity">
    <text evidence="1">Belongs to the FGGY kinase family.</text>
</comment>
<evidence type="ECO:0000256" key="5">
    <source>
        <dbReference type="ARBA" id="ARBA00022777"/>
    </source>
</evidence>
<dbReference type="GO" id="GO:0042732">
    <property type="term" value="P:D-xylose metabolic process"/>
    <property type="evidence" value="ECO:0007669"/>
    <property type="project" value="UniProtKB-KW"/>
</dbReference>
<keyword evidence="5" id="KW-0418">Kinase</keyword>
<evidence type="ECO:0000256" key="6">
    <source>
        <dbReference type="ARBA" id="ARBA00022840"/>
    </source>
</evidence>
<dbReference type="Proteomes" id="UP000614047">
    <property type="component" value="Unassembled WGS sequence"/>
</dbReference>
<dbReference type="GO" id="GO:0019301">
    <property type="term" value="P:rhamnose catabolic process"/>
    <property type="evidence" value="ECO:0007669"/>
    <property type="project" value="InterPro"/>
</dbReference>
<keyword evidence="3 10" id="KW-0808">Transferase</keyword>
<evidence type="ECO:0000256" key="4">
    <source>
        <dbReference type="ARBA" id="ARBA00022741"/>
    </source>
</evidence>
<dbReference type="GO" id="GO:0005524">
    <property type="term" value="F:ATP binding"/>
    <property type="evidence" value="ECO:0007669"/>
    <property type="project" value="UniProtKB-KW"/>
</dbReference>
<evidence type="ECO:0000313" key="10">
    <source>
        <dbReference type="EMBL" id="MBG6090693.1"/>
    </source>
</evidence>
<dbReference type="PANTHER" id="PTHR43095:SF5">
    <property type="entry name" value="XYLULOSE KINASE"/>
    <property type="match status" value="1"/>
</dbReference>
<keyword evidence="2" id="KW-0859">Xylose metabolism</keyword>
<dbReference type="InterPro" id="IPR018484">
    <property type="entry name" value="FGGY_N"/>
</dbReference>
<keyword evidence="11" id="KW-1185">Reference proteome</keyword>
<keyword evidence="4" id="KW-0547">Nucleotide-binding</keyword>
<dbReference type="InterPro" id="IPR050406">
    <property type="entry name" value="FGGY_Carb_Kinase"/>
</dbReference>
<dbReference type="PANTHER" id="PTHR43095">
    <property type="entry name" value="SUGAR KINASE"/>
    <property type="match status" value="1"/>
</dbReference>
<feature type="domain" description="Carbohydrate kinase FGGY C-terminal" evidence="9">
    <location>
        <begin position="251"/>
        <end position="438"/>
    </location>
</feature>
<evidence type="ECO:0000256" key="7">
    <source>
        <dbReference type="ARBA" id="ARBA00023308"/>
    </source>
</evidence>
<dbReference type="Pfam" id="PF00370">
    <property type="entry name" value="FGGY_N"/>
    <property type="match status" value="1"/>
</dbReference>
<dbReference type="EMBL" id="JADOUA010000001">
    <property type="protein sequence ID" value="MBG6090693.1"/>
    <property type="molecule type" value="Genomic_DNA"/>
</dbReference>
<dbReference type="CDD" id="cd07771">
    <property type="entry name" value="ASKHA_NBD_FGGY_RhaB-like"/>
    <property type="match status" value="1"/>
</dbReference>
<evidence type="ECO:0000256" key="3">
    <source>
        <dbReference type="ARBA" id="ARBA00022679"/>
    </source>
</evidence>
<proteinExistence type="inferred from homology"/>
<protein>
    <submittedName>
        <fullName evidence="10">Rhamnulokinase</fullName>
        <ecNumber evidence="10">2.7.1.5</ecNumber>
    </submittedName>
</protein>
<dbReference type="AlphaFoldDB" id="A0A931GKC0"/>
<dbReference type="InterPro" id="IPR013449">
    <property type="entry name" value="Rhamnulokinase"/>
</dbReference>
<dbReference type="InterPro" id="IPR000577">
    <property type="entry name" value="Carb_kinase_FGGY"/>
</dbReference>
<keyword evidence="7" id="KW-0684">Rhamnose metabolism</keyword>
<dbReference type="EC" id="2.7.1.5" evidence="10"/>
<organism evidence="10 11">
    <name type="scientific">Actinomadura viridis</name>
    <dbReference type="NCBI Taxonomy" id="58110"/>
    <lineage>
        <taxon>Bacteria</taxon>
        <taxon>Bacillati</taxon>
        <taxon>Actinomycetota</taxon>
        <taxon>Actinomycetes</taxon>
        <taxon>Streptosporangiales</taxon>
        <taxon>Thermomonosporaceae</taxon>
        <taxon>Actinomadura</taxon>
    </lineage>
</organism>
<feature type="domain" description="Carbohydrate kinase FGGY N-terminal" evidence="8">
    <location>
        <begin position="69"/>
        <end position="240"/>
    </location>
</feature>
<gene>
    <name evidence="10" type="ORF">IW256_004806</name>
</gene>
<evidence type="ECO:0000256" key="1">
    <source>
        <dbReference type="ARBA" id="ARBA00009156"/>
    </source>
</evidence>
<keyword evidence="6" id="KW-0067">ATP-binding</keyword>
<name>A0A931GKC0_9ACTN</name>
<dbReference type="SUPFAM" id="SSF53067">
    <property type="entry name" value="Actin-like ATPase domain"/>
    <property type="match status" value="2"/>
</dbReference>
<evidence type="ECO:0000256" key="2">
    <source>
        <dbReference type="ARBA" id="ARBA00022629"/>
    </source>
</evidence>
<dbReference type="GO" id="GO:0008993">
    <property type="term" value="F:rhamnulokinase activity"/>
    <property type="evidence" value="ECO:0007669"/>
    <property type="project" value="UniProtKB-EC"/>
</dbReference>